<evidence type="ECO:0000256" key="2">
    <source>
        <dbReference type="PIRNR" id="PIRNR026508"/>
    </source>
</evidence>
<evidence type="ECO:0000256" key="1">
    <source>
        <dbReference type="ARBA" id="ARBA00005541"/>
    </source>
</evidence>
<dbReference type="STRING" id="889453.SAMN03080601_01230"/>
<accession>A0A1T5E7K4</accession>
<comment type="similarity">
    <text evidence="1 2">Belongs to the TelA family.</text>
</comment>
<reference evidence="3 4" key="1">
    <citation type="submission" date="2017-02" db="EMBL/GenBank/DDBJ databases">
        <authorList>
            <person name="Peterson S.W."/>
        </authorList>
    </citation>
    <scope>NUCLEOTIDE SEQUENCE [LARGE SCALE GENOMIC DNA]</scope>
    <source>
        <strain evidence="3 4">DSM 24412</strain>
    </source>
</reference>
<dbReference type="InterPro" id="IPR008863">
    <property type="entry name" value="Toxic_anion-R_TelA"/>
</dbReference>
<dbReference type="OrthoDB" id="9768858at2"/>
<dbReference type="PIRSF" id="PIRSF026508">
    <property type="entry name" value="TelA"/>
    <property type="match status" value="1"/>
</dbReference>
<evidence type="ECO:0000313" key="3">
    <source>
        <dbReference type="EMBL" id="SKB79957.1"/>
    </source>
</evidence>
<protein>
    <submittedName>
        <fullName evidence="3">Uncharacterized conserved protein YaaN involved in tellurite resistance</fullName>
    </submittedName>
</protein>
<evidence type="ECO:0000313" key="4">
    <source>
        <dbReference type="Proteomes" id="UP000191055"/>
    </source>
</evidence>
<dbReference type="AlphaFoldDB" id="A0A1T5E7K4"/>
<keyword evidence="4" id="KW-1185">Reference proteome</keyword>
<gene>
    <name evidence="3" type="ORF">SAMN03080601_01230</name>
</gene>
<dbReference type="PANTHER" id="PTHR38432:SF1">
    <property type="entry name" value="TELA-LIKE PROTEIN SAOUHSC_01408"/>
    <property type="match status" value="1"/>
</dbReference>
<proteinExistence type="inferred from homology"/>
<dbReference type="KEGG" id="asx:CDL62_08005"/>
<organism evidence="3 4">
    <name type="scientific">Alkalitalea saponilacus</name>
    <dbReference type="NCBI Taxonomy" id="889453"/>
    <lineage>
        <taxon>Bacteria</taxon>
        <taxon>Pseudomonadati</taxon>
        <taxon>Bacteroidota</taxon>
        <taxon>Bacteroidia</taxon>
        <taxon>Marinilabiliales</taxon>
        <taxon>Marinilabiliaceae</taxon>
        <taxon>Alkalitalea</taxon>
    </lineage>
</organism>
<sequence length="363" mass="41151">MTSNNPVPAKDMQLIKLENLKPQELEKATQIASTVDIKDSQSVIQYGIGAQNKISDFSDTILSSVKTKDAGDIGNTLSELGLKVKSLKIEKIGTSNPLAKIPLIGNFVNSIKRFISRYEKISTHIERISNELDTARMQLIKDITMLDALYEKNLEYLLDLDLYIAAGQIKLQQVYENELPAMELAIKESNDPADAQRFQDFKQMIHRFEKKLHDLKLSRTISIQTAPQIRLIQNNDQLLVEKIQSSILNTIPLWKNQVVIALSIFRQQSALELQKTITQTTNELISKNSEMLKNSSIETARENERGIVEIETLKKVNDDLISTIEETIAIQKEGKTKRIQAEQELVKIEHELKSKLKAIKSQS</sequence>
<dbReference type="EMBL" id="FUYV01000005">
    <property type="protein sequence ID" value="SKB79957.1"/>
    <property type="molecule type" value="Genomic_DNA"/>
</dbReference>
<dbReference type="PANTHER" id="PTHR38432">
    <property type="entry name" value="TELA-LIKE PROTEIN SAOUHSC_01408"/>
    <property type="match status" value="1"/>
</dbReference>
<dbReference type="Pfam" id="PF05816">
    <property type="entry name" value="TelA"/>
    <property type="match status" value="1"/>
</dbReference>
<name>A0A1T5E7K4_9BACT</name>
<dbReference type="Proteomes" id="UP000191055">
    <property type="component" value="Unassembled WGS sequence"/>
</dbReference>
<dbReference type="RefSeq" id="WP_088328595.1">
    <property type="nucleotide sequence ID" value="NZ_CP021904.1"/>
</dbReference>